<name>A0A2R6XA71_MARPO</name>
<dbReference type="Proteomes" id="UP000244005">
    <property type="component" value="Unassembled WGS sequence"/>
</dbReference>
<accession>A0A2R6XA71</accession>
<sequence>MVLSVAMLYTTMRWRSLLSGNSETCYGGGYAISEMFRRGFPPETSDEKRQLLLDCLDWDWNCALLLDQCMAGVHWSSDP</sequence>
<gene>
    <name evidence="1" type="ORF">MARPO_0027s0091</name>
</gene>
<evidence type="ECO:0000313" key="2">
    <source>
        <dbReference type="Proteomes" id="UP000244005"/>
    </source>
</evidence>
<reference evidence="2" key="1">
    <citation type="journal article" date="2017" name="Cell">
        <title>Insights into land plant evolution garnered from the Marchantia polymorpha genome.</title>
        <authorList>
            <person name="Bowman J.L."/>
            <person name="Kohchi T."/>
            <person name="Yamato K.T."/>
            <person name="Jenkins J."/>
            <person name="Shu S."/>
            <person name="Ishizaki K."/>
            <person name="Yamaoka S."/>
            <person name="Nishihama R."/>
            <person name="Nakamura Y."/>
            <person name="Berger F."/>
            <person name="Adam C."/>
            <person name="Aki S.S."/>
            <person name="Althoff F."/>
            <person name="Araki T."/>
            <person name="Arteaga-Vazquez M.A."/>
            <person name="Balasubrmanian S."/>
            <person name="Barry K."/>
            <person name="Bauer D."/>
            <person name="Boehm C.R."/>
            <person name="Briginshaw L."/>
            <person name="Caballero-Perez J."/>
            <person name="Catarino B."/>
            <person name="Chen F."/>
            <person name="Chiyoda S."/>
            <person name="Chovatia M."/>
            <person name="Davies K.M."/>
            <person name="Delmans M."/>
            <person name="Demura T."/>
            <person name="Dierschke T."/>
            <person name="Dolan L."/>
            <person name="Dorantes-Acosta A.E."/>
            <person name="Eklund D.M."/>
            <person name="Florent S.N."/>
            <person name="Flores-Sandoval E."/>
            <person name="Fujiyama A."/>
            <person name="Fukuzawa H."/>
            <person name="Galik B."/>
            <person name="Grimanelli D."/>
            <person name="Grimwood J."/>
            <person name="Grossniklaus U."/>
            <person name="Hamada T."/>
            <person name="Haseloff J."/>
            <person name="Hetherington A.J."/>
            <person name="Higo A."/>
            <person name="Hirakawa Y."/>
            <person name="Hundley H.N."/>
            <person name="Ikeda Y."/>
            <person name="Inoue K."/>
            <person name="Inoue S.I."/>
            <person name="Ishida S."/>
            <person name="Jia Q."/>
            <person name="Kakita M."/>
            <person name="Kanazawa T."/>
            <person name="Kawai Y."/>
            <person name="Kawashima T."/>
            <person name="Kennedy M."/>
            <person name="Kinose K."/>
            <person name="Kinoshita T."/>
            <person name="Kohara Y."/>
            <person name="Koide E."/>
            <person name="Komatsu K."/>
            <person name="Kopischke S."/>
            <person name="Kubo M."/>
            <person name="Kyozuka J."/>
            <person name="Lagercrantz U."/>
            <person name="Lin S.S."/>
            <person name="Lindquist E."/>
            <person name="Lipzen A.M."/>
            <person name="Lu C.W."/>
            <person name="De Luna E."/>
            <person name="Martienssen R.A."/>
            <person name="Minamino N."/>
            <person name="Mizutani M."/>
            <person name="Mizutani M."/>
            <person name="Mochizuki N."/>
            <person name="Monte I."/>
            <person name="Mosher R."/>
            <person name="Nagasaki H."/>
            <person name="Nakagami H."/>
            <person name="Naramoto S."/>
            <person name="Nishitani K."/>
            <person name="Ohtani M."/>
            <person name="Okamoto T."/>
            <person name="Okumura M."/>
            <person name="Phillips J."/>
            <person name="Pollak B."/>
            <person name="Reinders A."/>
            <person name="Rovekamp M."/>
            <person name="Sano R."/>
            <person name="Sawa S."/>
            <person name="Schmid M.W."/>
            <person name="Shirakawa M."/>
            <person name="Solano R."/>
            <person name="Spunde A."/>
            <person name="Suetsugu N."/>
            <person name="Sugano S."/>
            <person name="Sugiyama A."/>
            <person name="Sun R."/>
            <person name="Suzuki Y."/>
            <person name="Takenaka M."/>
            <person name="Takezawa D."/>
            <person name="Tomogane H."/>
            <person name="Tsuzuki M."/>
            <person name="Ueda T."/>
            <person name="Umeda M."/>
            <person name="Ward J.M."/>
            <person name="Watanabe Y."/>
            <person name="Yazaki K."/>
            <person name="Yokoyama R."/>
            <person name="Yoshitake Y."/>
            <person name="Yotsui I."/>
            <person name="Zachgo S."/>
            <person name="Schmutz J."/>
        </authorList>
    </citation>
    <scope>NUCLEOTIDE SEQUENCE [LARGE SCALE GENOMIC DNA]</scope>
    <source>
        <strain evidence="2">Tak-1</strain>
    </source>
</reference>
<dbReference type="AlphaFoldDB" id="A0A2R6XA71"/>
<dbReference type="Gramene" id="Mp5g05350.1">
    <property type="protein sequence ID" value="Mp5g05350.1.cds1"/>
    <property type="gene ID" value="Mp5g05350"/>
</dbReference>
<keyword evidence="2" id="KW-1185">Reference proteome</keyword>
<proteinExistence type="predicted"/>
<dbReference type="EMBL" id="KZ772699">
    <property type="protein sequence ID" value="PTQ42979.1"/>
    <property type="molecule type" value="Genomic_DNA"/>
</dbReference>
<organism evidence="1 2">
    <name type="scientific">Marchantia polymorpha</name>
    <name type="common">Common liverwort</name>
    <name type="synonym">Marchantia aquatica</name>
    <dbReference type="NCBI Taxonomy" id="3197"/>
    <lineage>
        <taxon>Eukaryota</taxon>
        <taxon>Viridiplantae</taxon>
        <taxon>Streptophyta</taxon>
        <taxon>Embryophyta</taxon>
        <taxon>Marchantiophyta</taxon>
        <taxon>Marchantiopsida</taxon>
        <taxon>Marchantiidae</taxon>
        <taxon>Marchantiales</taxon>
        <taxon>Marchantiaceae</taxon>
        <taxon>Marchantia</taxon>
    </lineage>
</organism>
<evidence type="ECO:0000313" key="1">
    <source>
        <dbReference type="EMBL" id="PTQ42979.1"/>
    </source>
</evidence>
<protein>
    <submittedName>
        <fullName evidence="1">Uncharacterized protein</fullName>
    </submittedName>
</protein>